<feature type="domain" description="Methyltransferase type 11" evidence="1">
    <location>
        <begin position="51"/>
        <end position="146"/>
    </location>
</feature>
<dbReference type="InterPro" id="IPR029063">
    <property type="entry name" value="SAM-dependent_MTases_sf"/>
</dbReference>
<dbReference type="GO" id="GO:0008757">
    <property type="term" value="F:S-adenosylmethionine-dependent methyltransferase activity"/>
    <property type="evidence" value="ECO:0007669"/>
    <property type="project" value="InterPro"/>
</dbReference>
<name>A0A0G0URI9_9BACT</name>
<evidence type="ECO:0000313" key="2">
    <source>
        <dbReference type="EMBL" id="KKR91374.1"/>
    </source>
</evidence>
<gene>
    <name evidence="2" type="ORF">UU42_C0013G0005</name>
</gene>
<protein>
    <submittedName>
        <fullName evidence="2">MerR family transcriptional regulator</fullName>
    </submittedName>
</protein>
<dbReference type="Proteomes" id="UP000034676">
    <property type="component" value="Unassembled WGS sequence"/>
</dbReference>
<accession>A0A0G0URI9</accession>
<comment type="caution">
    <text evidence="2">The sequence shown here is derived from an EMBL/GenBank/DDBJ whole genome shotgun (WGS) entry which is preliminary data.</text>
</comment>
<dbReference type="AlphaFoldDB" id="A0A0G0URI9"/>
<dbReference type="EMBL" id="LCAO01000013">
    <property type="protein sequence ID" value="KKR91374.1"/>
    <property type="molecule type" value="Genomic_DNA"/>
</dbReference>
<dbReference type="CDD" id="cd02440">
    <property type="entry name" value="AdoMet_MTases"/>
    <property type="match status" value="1"/>
</dbReference>
<dbReference type="InterPro" id="IPR013216">
    <property type="entry name" value="Methyltransf_11"/>
</dbReference>
<proteinExistence type="predicted"/>
<reference evidence="2 3" key="1">
    <citation type="journal article" date="2015" name="Nature">
        <title>rRNA introns, odd ribosomes, and small enigmatic genomes across a large radiation of phyla.</title>
        <authorList>
            <person name="Brown C.T."/>
            <person name="Hug L.A."/>
            <person name="Thomas B.C."/>
            <person name="Sharon I."/>
            <person name="Castelle C.J."/>
            <person name="Singh A."/>
            <person name="Wilkins M.J."/>
            <person name="Williams K.H."/>
            <person name="Banfield J.F."/>
        </authorList>
    </citation>
    <scope>NUCLEOTIDE SEQUENCE [LARGE SCALE GENOMIC DNA]</scope>
</reference>
<dbReference type="SUPFAM" id="SSF53335">
    <property type="entry name" value="S-adenosyl-L-methionine-dependent methyltransferases"/>
    <property type="match status" value="1"/>
</dbReference>
<dbReference type="Pfam" id="PF08241">
    <property type="entry name" value="Methyltransf_11"/>
    <property type="match status" value="1"/>
</dbReference>
<evidence type="ECO:0000259" key="1">
    <source>
        <dbReference type="Pfam" id="PF08241"/>
    </source>
</evidence>
<sequence>MNDTVASEIAHFTNLSHIWWGAKTVAGQKRYDNKLTLFQQNCNVRSGARILEVGCGDGEFTKRLSQMKTRNVTITATDITPRVVTRARKHIKNPKVTFQIDNLENMRFKRRSFDIVCGISILHHVTLQKSLHEIYRVLKNGGKIFFTEPNLLNPNIYLGLHIPILRRKMEFSKHERAFIRWQLQKELLKAGFIHVEVKNYDFLHPLIPARYIHHAERIGHIAEKLPLIKEISGSLMIYAEK</sequence>
<organism evidence="2 3">
    <name type="scientific">Candidatus Woesebacteria bacterium GW2011_GWA1_41_13b</name>
    <dbReference type="NCBI Taxonomy" id="1618555"/>
    <lineage>
        <taxon>Bacteria</taxon>
        <taxon>Candidatus Woeseibacteriota</taxon>
    </lineage>
</organism>
<evidence type="ECO:0000313" key="3">
    <source>
        <dbReference type="Proteomes" id="UP000034676"/>
    </source>
</evidence>
<dbReference type="PANTHER" id="PTHR43861">
    <property type="entry name" value="TRANS-ACONITATE 2-METHYLTRANSFERASE-RELATED"/>
    <property type="match status" value="1"/>
</dbReference>
<dbReference type="Gene3D" id="3.40.50.150">
    <property type="entry name" value="Vaccinia Virus protein VP39"/>
    <property type="match status" value="1"/>
</dbReference>